<dbReference type="InterPro" id="IPR016688">
    <property type="entry name" value="MscS-like_plants/fungi"/>
</dbReference>
<dbReference type="SMART" id="SM00054">
    <property type="entry name" value="EFh"/>
    <property type="match status" value="1"/>
</dbReference>
<organism evidence="11 12">
    <name type="scientific">Extremus antarcticus</name>
    <dbReference type="NCBI Taxonomy" id="702011"/>
    <lineage>
        <taxon>Eukaryota</taxon>
        <taxon>Fungi</taxon>
        <taxon>Dikarya</taxon>
        <taxon>Ascomycota</taxon>
        <taxon>Pezizomycotina</taxon>
        <taxon>Dothideomycetes</taxon>
        <taxon>Dothideomycetidae</taxon>
        <taxon>Mycosphaerellales</taxon>
        <taxon>Extremaceae</taxon>
        <taxon>Extremus</taxon>
    </lineage>
</organism>
<keyword evidence="7" id="KW-0256">Endoplasmic reticulum</keyword>
<sequence length="750" mass="83929">MSIPQTASSESTAIAMSDLESGKKGGNITVESFASRPILGRRKTTSEKIQDGLEPPKKAYEGEEDGLTKFGNFFWKIHKASVLTRYALYIIPVASLLSIPLVLTATVYTDAKAGGIRLLGLFIWIEMIWVLLWICKLVSQIAPHIFQALSGVISTGIRNSTVICTFNTHPETNQTYIDNHPDQYYYARYCKEVDGDRPWPLTLKRVFLAMIVVTAIFLAEKTVVQLISIDYHRKQYDAKIKESKKVIWLLDLLYEASRTLFPEYCREFEEEDEAIQGNNLAEVRRGLVKTGMGTKVLNNMGRARDKATAAFGAMVSDISGKQVFNTTGAHSIVIEALETERGSKALARRLWLSFVGEGREELYKHDLLEVLGEHRMDDVDEIFANLDRDGNGDVSLDEMTMLCVSVGRDRKNRATSMHEIGQAIAVLDRLLSFVVLVAIAFIFAAFFSPDFSTKITSLWTTFTGLAFAIGGTVTEFLSCCIFLFIKHPYDVGDRVDINEVQLIVEHISLMYSVFRRVDSDKTVQIPHNIANTLWVENISRSRSMKERLVLSVAATTSNEDILALRSELQKFVTADDNRRDFRPEFDIELISLGNMQKLDLQVEIRHKSNFSDELLRSTRRNKFMCELLAAMRRIPIEPPGGSAPALGDPTNPAYSVAISDQEASSARAQHAVEIQESRLFPTGTGATFLGESITSAFQNPASTMIATITGRRAGSIKEEGVRQSLETSRNSQDSRHSATQPYGMYQVRTR</sequence>
<dbReference type="InterPro" id="IPR011992">
    <property type="entry name" value="EF-hand-dom_pair"/>
</dbReference>
<feature type="transmembrane region" description="Helical" evidence="9">
    <location>
        <begin position="459"/>
        <end position="485"/>
    </location>
</feature>
<keyword evidence="12" id="KW-1185">Reference proteome</keyword>
<dbReference type="InterPro" id="IPR002048">
    <property type="entry name" value="EF_hand_dom"/>
</dbReference>
<evidence type="ECO:0000256" key="2">
    <source>
        <dbReference type="ARBA" id="ARBA00008017"/>
    </source>
</evidence>
<evidence type="ECO:0000256" key="6">
    <source>
        <dbReference type="ARBA" id="ARBA00023136"/>
    </source>
</evidence>
<evidence type="ECO:0000256" key="7">
    <source>
        <dbReference type="PIRNR" id="PIRNR017209"/>
    </source>
</evidence>
<accession>A0AAJ0GBF4</accession>
<keyword evidence="3 9" id="KW-0812">Transmembrane</keyword>
<comment type="similarity">
    <text evidence="2 7">Belongs to the MscS (TC 1.A.23) family.</text>
</comment>
<dbReference type="SUPFAM" id="SSF47473">
    <property type="entry name" value="EF-hand"/>
    <property type="match status" value="1"/>
</dbReference>
<feature type="transmembrane region" description="Helical" evidence="9">
    <location>
        <begin position="426"/>
        <end position="447"/>
    </location>
</feature>
<evidence type="ECO:0000313" key="11">
    <source>
        <dbReference type="EMBL" id="KAK3051842.1"/>
    </source>
</evidence>
<dbReference type="InterPro" id="IPR023408">
    <property type="entry name" value="MscS_beta-dom_sf"/>
</dbReference>
<dbReference type="InterPro" id="IPR058650">
    <property type="entry name" value="Msy1/2-like"/>
</dbReference>
<dbReference type="InterPro" id="IPR010920">
    <property type="entry name" value="LSM_dom_sf"/>
</dbReference>
<dbReference type="GO" id="GO:0005262">
    <property type="term" value="F:calcium channel activity"/>
    <property type="evidence" value="ECO:0007669"/>
    <property type="project" value="TreeGrafter"/>
</dbReference>
<gene>
    <name evidence="11" type="ORF">LTR09_007142</name>
</gene>
<dbReference type="InterPro" id="IPR018247">
    <property type="entry name" value="EF_Hand_1_Ca_BS"/>
</dbReference>
<evidence type="ECO:0000256" key="3">
    <source>
        <dbReference type="ARBA" id="ARBA00022692"/>
    </source>
</evidence>
<dbReference type="EMBL" id="JAWDJX010000024">
    <property type="protein sequence ID" value="KAK3051842.1"/>
    <property type="molecule type" value="Genomic_DNA"/>
</dbReference>
<dbReference type="PIRSF" id="PIRSF017209">
    <property type="entry name" value="Memb_At2g17000_prd"/>
    <property type="match status" value="1"/>
</dbReference>
<keyword evidence="5 9" id="KW-1133">Transmembrane helix</keyword>
<dbReference type="InterPro" id="IPR006685">
    <property type="entry name" value="MscS_channel_2nd"/>
</dbReference>
<dbReference type="PANTHER" id="PTHR31323:SF14">
    <property type="entry name" value="MECHANOSENSITIVE ION CHANNEL PROTEIN MSY2"/>
    <property type="match status" value="1"/>
</dbReference>
<dbReference type="SUPFAM" id="SSF50182">
    <property type="entry name" value="Sm-like ribonucleoproteins"/>
    <property type="match status" value="1"/>
</dbReference>
<dbReference type="GO" id="GO:0005509">
    <property type="term" value="F:calcium ion binding"/>
    <property type="evidence" value="ECO:0007669"/>
    <property type="project" value="InterPro"/>
</dbReference>
<keyword evidence="6 7" id="KW-0472">Membrane</keyword>
<keyword evidence="4" id="KW-0106">Calcium</keyword>
<feature type="domain" description="EF-hand" evidence="10">
    <location>
        <begin position="374"/>
        <end position="409"/>
    </location>
</feature>
<evidence type="ECO:0000256" key="9">
    <source>
        <dbReference type="SAM" id="Phobius"/>
    </source>
</evidence>
<evidence type="ECO:0000256" key="8">
    <source>
        <dbReference type="SAM" id="MobiDB-lite"/>
    </source>
</evidence>
<reference evidence="11" key="1">
    <citation type="submission" date="2023-04" db="EMBL/GenBank/DDBJ databases">
        <title>Black Yeasts Isolated from many extreme environments.</title>
        <authorList>
            <person name="Coleine C."/>
            <person name="Stajich J.E."/>
            <person name="Selbmann L."/>
        </authorList>
    </citation>
    <scope>NUCLEOTIDE SEQUENCE</scope>
    <source>
        <strain evidence="11">CCFEE 5312</strain>
    </source>
</reference>
<evidence type="ECO:0000313" key="12">
    <source>
        <dbReference type="Proteomes" id="UP001271007"/>
    </source>
</evidence>
<comment type="subcellular location">
    <subcellularLocation>
        <location evidence="1">Endomembrane system</location>
        <topology evidence="1">Multi-pass membrane protein</topology>
    </subcellularLocation>
    <subcellularLocation>
        <location evidence="7">Endoplasmic reticulum membrane</location>
    </subcellularLocation>
</comment>
<name>A0AAJ0GBF4_9PEZI</name>
<dbReference type="Gene3D" id="2.30.30.60">
    <property type="match status" value="1"/>
</dbReference>
<evidence type="ECO:0000256" key="4">
    <source>
        <dbReference type="ARBA" id="ARBA00022837"/>
    </source>
</evidence>
<feature type="region of interest" description="Disordered" evidence="8">
    <location>
        <begin position="713"/>
        <end position="750"/>
    </location>
</feature>
<protein>
    <recommendedName>
        <fullName evidence="7">Mechanosensitive ion channel protein</fullName>
    </recommendedName>
</protein>
<dbReference type="Pfam" id="PF25886">
    <property type="entry name" value="Msy1"/>
    <property type="match status" value="1"/>
</dbReference>
<dbReference type="Proteomes" id="UP001271007">
    <property type="component" value="Unassembled WGS sequence"/>
</dbReference>
<dbReference type="PROSITE" id="PS50222">
    <property type="entry name" value="EF_HAND_2"/>
    <property type="match status" value="1"/>
</dbReference>
<feature type="transmembrane region" description="Helical" evidence="9">
    <location>
        <begin position="114"/>
        <end position="135"/>
    </location>
</feature>
<dbReference type="PROSITE" id="PS00018">
    <property type="entry name" value="EF_HAND_1"/>
    <property type="match status" value="1"/>
</dbReference>
<dbReference type="PANTHER" id="PTHR31323">
    <property type="entry name" value="MECHANOSENSITIVE ION CHANNEL PROTEIN MSY2"/>
    <property type="match status" value="1"/>
</dbReference>
<dbReference type="GO" id="GO:0005789">
    <property type="term" value="C:endoplasmic reticulum membrane"/>
    <property type="evidence" value="ECO:0007669"/>
    <property type="project" value="UniProtKB-SubCell"/>
</dbReference>
<dbReference type="GO" id="GO:0006874">
    <property type="term" value="P:intracellular calcium ion homeostasis"/>
    <property type="evidence" value="ECO:0007669"/>
    <property type="project" value="TreeGrafter"/>
</dbReference>
<feature type="region of interest" description="Disordered" evidence="8">
    <location>
        <begin position="1"/>
        <end position="27"/>
    </location>
</feature>
<feature type="compositionally biased region" description="Polar residues" evidence="8">
    <location>
        <begin position="1"/>
        <end position="14"/>
    </location>
</feature>
<evidence type="ECO:0000259" key="10">
    <source>
        <dbReference type="PROSITE" id="PS50222"/>
    </source>
</evidence>
<evidence type="ECO:0000256" key="5">
    <source>
        <dbReference type="ARBA" id="ARBA00022989"/>
    </source>
</evidence>
<dbReference type="Pfam" id="PF00924">
    <property type="entry name" value="MS_channel_2nd"/>
    <property type="match status" value="1"/>
</dbReference>
<proteinExistence type="inferred from homology"/>
<feature type="transmembrane region" description="Helical" evidence="9">
    <location>
        <begin position="86"/>
        <end position="108"/>
    </location>
</feature>
<evidence type="ECO:0000256" key="1">
    <source>
        <dbReference type="ARBA" id="ARBA00004127"/>
    </source>
</evidence>
<comment type="caution">
    <text evidence="11">The sequence shown here is derived from an EMBL/GenBank/DDBJ whole genome shotgun (WGS) entry which is preliminary data.</text>
</comment>
<dbReference type="AlphaFoldDB" id="A0AAJ0GBF4"/>